<gene>
    <name evidence="2" type="ORF">A0J61_02620</name>
</gene>
<keyword evidence="1" id="KW-1133">Transmembrane helix</keyword>
<organism evidence="2 3">
    <name type="scientific">Choanephora cucurbitarum</name>
    <dbReference type="NCBI Taxonomy" id="101091"/>
    <lineage>
        <taxon>Eukaryota</taxon>
        <taxon>Fungi</taxon>
        <taxon>Fungi incertae sedis</taxon>
        <taxon>Mucoromycota</taxon>
        <taxon>Mucoromycotina</taxon>
        <taxon>Mucoromycetes</taxon>
        <taxon>Mucorales</taxon>
        <taxon>Mucorineae</taxon>
        <taxon>Choanephoraceae</taxon>
        <taxon>Choanephoroideae</taxon>
        <taxon>Choanephora</taxon>
    </lineage>
</organism>
<keyword evidence="1" id="KW-0472">Membrane</keyword>
<dbReference type="InParanoid" id="A0A1C7NK08"/>
<dbReference type="Proteomes" id="UP000093000">
    <property type="component" value="Unassembled WGS sequence"/>
</dbReference>
<evidence type="ECO:0000256" key="1">
    <source>
        <dbReference type="SAM" id="Phobius"/>
    </source>
</evidence>
<feature type="transmembrane region" description="Helical" evidence="1">
    <location>
        <begin position="20"/>
        <end position="40"/>
    </location>
</feature>
<evidence type="ECO:0000313" key="3">
    <source>
        <dbReference type="Proteomes" id="UP000093000"/>
    </source>
</evidence>
<comment type="caution">
    <text evidence="2">The sequence shown here is derived from an EMBL/GenBank/DDBJ whole genome shotgun (WGS) entry which is preliminary data.</text>
</comment>
<name>A0A1C7NK08_9FUNG</name>
<evidence type="ECO:0000313" key="2">
    <source>
        <dbReference type="EMBL" id="OBZ89330.1"/>
    </source>
</evidence>
<sequence length="226" mass="26049">MGRSYSDKVCCCIPSRVGVLLVCCIIFSIYLTLTILMFLYEEDLQLWSTAEDEVDNPLTIEAFNGIFTAFAVIFISYSAVSALGILVVFMRRKKWVRVYHVINWFYVLLLFTITVSIWAHFNMDRNNFINTCQIDYNIANNITNHPYYTPLVVPGKQVVAGGSDKSACIDLVRRMLIGSGILVFSCNLIQVYWARTIGKYAIHFKKSFQHKRLETRDEDMMSIHDH</sequence>
<dbReference type="AlphaFoldDB" id="A0A1C7NK08"/>
<dbReference type="EMBL" id="LUGH01000101">
    <property type="protein sequence ID" value="OBZ89330.1"/>
    <property type="molecule type" value="Genomic_DNA"/>
</dbReference>
<feature type="transmembrane region" description="Helical" evidence="1">
    <location>
        <begin position="66"/>
        <end position="89"/>
    </location>
</feature>
<dbReference type="OrthoDB" id="3239304at2759"/>
<proteinExistence type="predicted"/>
<reference evidence="2 3" key="1">
    <citation type="submission" date="2016-03" db="EMBL/GenBank/DDBJ databases">
        <title>Choanephora cucurbitarum.</title>
        <authorList>
            <person name="Min B."/>
            <person name="Park H."/>
            <person name="Park J.-H."/>
            <person name="Shin H.-D."/>
            <person name="Choi I.-G."/>
        </authorList>
    </citation>
    <scope>NUCLEOTIDE SEQUENCE [LARGE SCALE GENOMIC DNA]</scope>
    <source>
        <strain evidence="2 3">KUS-F28377</strain>
    </source>
</reference>
<feature type="transmembrane region" description="Helical" evidence="1">
    <location>
        <begin position="101"/>
        <end position="121"/>
    </location>
</feature>
<accession>A0A1C7NK08</accession>
<keyword evidence="3" id="KW-1185">Reference proteome</keyword>
<protein>
    <submittedName>
        <fullName evidence="2">Uncharacterized protein</fullName>
    </submittedName>
</protein>
<keyword evidence="1" id="KW-0812">Transmembrane</keyword>
<feature type="transmembrane region" description="Helical" evidence="1">
    <location>
        <begin position="175"/>
        <end position="194"/>
    </location>
</feature>